<accession>I6UXT7</accession>
<proteinExistence type="predicted"/>
<evidence type="ECO:0000313" key="1">
    <source>
        <dbReference type="EMBL" id="AFN03435.1"/>
    </source>
</evidence>
<sequence length="36" mass="4402">MEHRIKENQFKSVREKDLLRRHTREVAKILGKAREV</sequence>
<dbReference type="EMBL" id="CP003685">
    <property type="protein sequence ID" value="AFN03435.1"/>
    <property type="molecule type" value="Genomic_DNA"/>
</dbReference>
<dbReference type="KEGG" id="pfi:PFC_02365"/>
<gene>
    <name evidence="1" type="ORF">PFC_02365</name>
</gene>
<dbReference type="Proteomes" id="UP000006216">
    <property type="component" value="Chromosome"/>
</dbReference>
<organism evidence="2">
    <name type="scientific">Pyrococcus furiosus COM1</name>
    <dbReference type="NCBI Taxonomy" id="1185654"/>
    <lineage>
        <taxon>Archaea</taxon>
        <taxon>Methanobacteriati</taxon>
        <taxon>Methanobacteriota</taxon>
        <taxon>Thermococci</taxon>
        <taxon>Thermococcales</taxon>
        <taxon>Thermococcaceae</taxon>
        <taxon>Pyrococcus</taxon>
    </lineage>
</organism>
<name>I6UXT7_9EURY</name>
<dbReference type="AlphaFoldDB" id="I6UXT7"/>
<protein>
    <submittedName>
        <fullName evidence="1">Uncharacterized protein</fullName>
    </submittedName>
</protein>
<dbReference type="HOGENOM" id="CLU_3353949_0_0_2"/>
<reference evidence="1 2" key="1">
    <citation type="journal article" date="2012" name="J. Bacteriol.">
        <title>Genome Sequencing of a Genetically-Tractable Pyrococcus furiosus Strain Reveals a Highly Dynamic Genome.</title>
        <authorList>
            <person name="Bridger S.L."/>
            <person name="Lancaster W.A."/>
            <person name="Poole F.L.II."/>
            <person name="Schut G.J."/>
            <person name="Adams M.W."/>
        </authorList>
    </citation>
    <scope>NUCLEOTIDE SEQUENCE [LARGE SCALE GENOMIC DNA]</scope>
    <source>
        <strain evidence="1 2">COM1</strain>
    </source>
</reference>
<evidence type="ECO:0000313" key="2">
    <source>
        <dbReference type="Proteomes" id="UP000006216"/>
    </source>
</evidence>